<accession>A0A8S5RAU9</accession>
<protein>
    <submittedName>
        <fullName evidence="1">Uncharacterized protein</fullName>
    </submittedName>
</protein>
<evidence type="ECO:0000313" key="1">
    <source>
        <dbReference type="EMBL" id="DAE28282.1"/>
    </source>
</evidence>
<sequence>MRYLTVRRNKNGEPNKTDLKSLKKFFTSENVGKYADYDSYLFAVEETKNAGKEFIGYTFKIATKAEKSGGCDYYFGEVLDTGDKVVISTENGYKNLAQAYNKALEIIKKEF</sequence>
<name>A0A8S5RAU9_9VIRU</name>
<organism evidence="1">
    <name type="scientific">virus sp. ctRTq15</name>
    <dbReference type="NCBI Taxonomy" id="2828253"/>
    <lineage>
        <taxon>Viruses</taxon>
    </lineage>
</organism>
<proteinExistence type="predicted"/>
<dbReference type="EMBL" id="BK059084">
    <property type="protein sequence ID" value="DAE28282.1"/>
    <property type="molecule type" value="Genomic_DNA"/>
</dbReference>
<reference evidence="1" key="1">
    <citation type="journal article" date="2021" name="Proc. Natl. Acad. Sci. U.S.A.">
        <title>A Catalog of Tens of Thousands of Viruses from Human Metagenomes Reveals Hidden Associations with Chronic Diseases.</title>
        <authorList>
            <person name="Tisza M.J."/>
            <person name="Buck C.B."/>
        </authorList>
    </citation>
    <scope>NUCLEOTIDE SEQUENCE</scope>
    <source>
        <strain evidence="1">CtRTq15</strain>
    </source>
</reference>